<dbReference type="PANTHER" id="PTHR43537:SF5">
    <property type="entry name" value="UXU OPERON TRANSCRIPTIONAL REGULATOR"/>
    <property type="match status" value="1"/>
</dbReference>
<feature type="region of interest" description="Disordered" evidence="4">
    <location>
        <begin position="1"/>
        <end position="21"/>
    </location>
</feature>
<evidence type="ECO:0000313" key="7">
    <source>
        <dbReference type="Proteomes" id="UP000320048"/>
    </source>
</evidence>
<evidence type="ECO:0000256" key="4">
    <source>
        <dbReference type="SAM" id="MobiDB-lite"/>
    </source>
</evidence>
<dbReference type="AlphaFoldDB" id="A0A537JD89"/>
<dbReference type="Proteomes" id="UP000320048">
    <property type="component" value="Unassembled WGS sequence"/>
</dbReference>
<dbReference type="PROSITE" id="PS50949">
    <property type="entry name" value="HTH_GNTR"/>
    <property type="match status" value="1"/>
</dbReference>
<dbReference type="SMART" id="SM00345">
    <property type="entry name" value="HTH_GNTR"/>
    <property type="match status" value="1"/>
</dbReference>
<name>A0A537JD89_9BACT</name>
<dbReference type="GO" id="GO:0003677">
    <property type="term" value="F:DNA binding"/>
    <property type="evidence" value="ECO:0007669"/>
    <property type="project" value="UniProtKB-KW"/>
</dbReference>
<keyword evidence="1" id="KW-0805">Transcription regulation</keyword>
<accession>A0A537JD89</accession>
<feature type="domain" description="HTH gntR-type" evidence="5">
    <location>
        <begin position="37"/>
        <end position="105"/>
    </location>
</feature>
<sequence length="119" mass="13258">MDPAWLGPGFEQERGRGEISQDPTALLRESLEPIKRRKIYAEVASQIHRLIEDGRLKPGDRLPPERDLAETFGVSRTSVRDAIRVLEMRGLVEPRHGEGTIVREVPIDAIVSPLADALA</sequence>
<dbReference type="InterPro" id="IPR036388">
    <property type="entry name" value="WH-like_DNA-bd_sf"/>
</dbReference>
<evidence type="ECO:0000256" key="2">
    <source>
        <dbReference type="ARBA" id="ARBA00023125"/>
    </source>
</evidence>
<evidence type="ECO:0000256" key="1">
    <source>
        <dbReference type="ARBA" id="ARBA00023015"/>
    </source>
</evidence>
<dbReference type="EMBL" id="VBAO01000169">
    <property type="protein sequence ID" value="TMI81501.1"/>
    <property type="molecule type" value="Genomic_DNA"/>
</dbReference>
<organism evidence="6 7">
    <name type="scientific">Candidatus Segetimicrobium genomatis</name>
    <dbReference type="NCBI Taxonomy" id="2569760"/>
    <lineage>
        <taxon>Bacteria</taxon>
        <taxon>Bacillati</taxon>
        <taxon>Candidatus Sysuimicrobiota</taxon>
        <taxon>Candidatus Sysuimicrobiia</taxon>
        <taxon>Candidatus Sysuimicrobiales</taxon>
        <taxon>Candidatus Segetimicrobiaceae</taxon>
        <taxon>Candidatus Segetimicrobium</taxon>
    </lineage>
</organism>
<evidence type="ECO:0000256" key="3">
    <source>
        <dbReference type="ARBA" id="ARBA00023163"/>
    </source>
</evidence>
<feature type="non-terminal residue" evidence="6">
    <location>
        <position position="119"/>
    </location>
</feature>
<keyword evidence="3" id="KW-0804">Transcription</keyword>
<dbReference type="Pfam" id="PF00392">
    <property type="entry name" value="GntR"/>
    <property type="match status" value="1"/>
</dbReference>
<dbReference type="PANTHER" id="PTHR43537">
    <property type="entry name" value="TRANSCRIPTIONAL REGULATOR, GNTR FAMILY"/>
    <property type="match status" value="1"/>
</dbReference>
<reference evidence="6 7" key="1">
    <citation type="journal article" date="2019" name="Nat. Microbiol.">
        <title>Mediterranean grassland soil C-N compound turnover is dependent on rainfall and depth, and is mediated by genomically divergent microorganisms.</title>
        <authorList>
            <person name="Diamond S."/>
            <person name="Andeer P.F."/>
            <person name="Li Z."/>
            <person name="Crits-Christoph A."/>
            <person name="Burstein D."/>
            <person name="Anantharaman K."/>
            <person name="Lane K.R."/>
            <person name="Thomas B.C."/>
            <person name="Pan C."/>
            <person name="Northen T.R."/>
            <person name="Banfield J.F."/>
        </authorList>
    </citation>
    <scope>NUCLEOTIDE SEQUENCE [LARGE SCALE GENOMIC DNA]</scope>
    <source>
        <strain evidence="6">NP_7</strain>
    </source>
</reference>
<protein>
    <submittedName>
        <fullName evidence="6">FadR family transcriptional regulator</fullName>
    </submittedName>
</protein>
<evidence type="ECO:0000259" key="5">
    <source>
        <dbReference type="PROSITE" id="PS50949"/>
    </source>
</evidence>
<dbReference type="Gene3D" id="1.10.10.10">
    <property type="entry name" value="Winged helix-like DNA-binding domain superfamily/Winged helix DNA-binding domain"/>
    <property type="match status" value="1"/>
</dbReference>
<proteinExistence type="predicted"/>
<keyword evidence="2" id="KW-0238">DNA-binding</keyword>
<dbReference type="InterPro" id="IPR036390">
    <property type="entry name" value="WH_DNA-bd_sf"/>
</dbReference>
<dbReference type="GO" id="GO:0003700">
    <property type="term" value="F:DNA-binding transcription factor activity"/>
    <property type="evidence" value="ECO:0007669"/>
    <property type="project" value="InterPro"/>
</dbReference>
<comment type="caution">
    <text evidence="6">The sequence shown here is derived from an EMBL/GenBank/DDBJ whole genome shotgun (WGS) entry which is preliminary data.</text>
</comment>
<dbReference type="PRINTS" id="PR00035">
    <property type="entry name" value="HTHGNTR"/>
</dbReference>
<dbReference type="InterPro" id="IPR000524">
    <property type="entry name" value="Tscrpt_reg_HTH_GntR"/>
</dbReference>
<dbReference type="SUPFAM" id="SSF46785">
    <property type="entry name" value="Winged helix' DNA-binding domain"/>
    <property type="match status" value="1"/>
</dbReference>
<dbReference type="CDD" id="cd07377">
    <property type="entry name" value="WHTH_GntR"/>
    <property type="match status" value="1"/>
</dbReference>
<evidence type="ECO:0000313" key="6">
    <source>
        <dbReference type="EMBL" id="TMI81501.1"/>
    </source>
</evidence>
<gene>
    <name evidence="6" type="ORF">E6H04_06545</name>
</gene>